<dbReference type="CDD" id="cd01860">
    <property type="entry name" value="Rab5_related"/>
    <property type="match status" value="1"/>
</dbReference>
<dbReference type="SMART" id="SM00175">
    <property type="entry name" value="RAB"/>
    <property type="match status" value="1"/>
</dbReference>
<dbReference type="InterPro" id="IPR001806">
    <property type="entry name" value="Small_GTPase"/>
</dbReference>
<comment type="caution">
    <text evidence="4">The sequence shown here is derived from an EMBL/GenBank/DDBJ whole genome shotgun (WGS) entry which is preliminary data.</text>
</comment>
<dbReference type="SUPFAM" id="SSF52540">
    <property type="entry name" value="P-loop containing nucleoside triphosphate hydrolases"/>
    <property type="match status" value="1"/>
</dbReference>
<keyword evidence="2" id="KW-0677">Repeat</keyword>
<sequence length="548" mass="60550">MSIGSENFTDDEDEFEVESIISLSPVRGNVEEEQDDSIMTLRAHNGPVYAVDIHHFLVASGGGDDVAFVYDIRDGDTLIQCFGHQDSVFAVKFNRDATLVATGDLMGRIQIWDMITLSLECSYETHDDLQWMLWHHSINIIIRGGNSGNIYMNQIHSQNMKILVGHGVSCTAGKVIDDRIHLIAGYSDGIAKVWNLRDESYKRVQAGTSAISCIDYRENVALVGSTFGDVVLFNHQTAEVYHIMQLAHSIATEVYFAGGFNEMLHLYDAATNEIRHTLNHPGCVMKAVWVGNTVISSCSDGVLRMWDGLSGREIRSFHGHLHEIYDFAVNETEQLILSCDSSGIFIFHYSDMSSRTGNRPNGMNANKTCQFKLVLLGESAESTIGAAFLTQTVCMDDMTVKFEIWDTAGQERYQSLAPMYYRAARAAIVVYDITNQKSFTKAKNWVNELQRQALPNIVIALAGNKADLASSRKVEFNEAQAYAEENGLLFMETSAKTAMNVNDIFWAIAKELPKTEAASGGLSGAGKQVVDLSKSDQRGGTAMGSCCK</sequence>
<dbReference type="InterPro" id="IPR027417">
    <property type="entry name" value="P-loop_NTPase"/>
</dbReference>
<dbReference type="NCBIfam" id="TIGR00231">
    <property type="entry name" value="small_GTP"/>
    <property type="match status" value="1"/>
</dbReference>
<name>A0ABR3K3E4_TRISP</name>
<dbReference type="SMART" id="SM00174">
    <property type="entry name" value="RHO"/>
    <property type="match status" value="1"/>
</dbReference>
<dbReference type="Proteomes" id="UP001558632">
    <property type="component" value="Unassembled WGS sequence"/>
</dbReference>
<dbReference type="PROSITE" id="PS51421">
    <property type="entry name" value="RAS"/>
    <property type="match status" value="1"/>
</dbReference>
<evidence type="ECO:0000256" key="2">
    <source>
        <dbReference type="ARBA" id="ARBA00022737"/>
    </source>
</evidence>
<evidence type="ECO:0000256" key="3">
    <source>
        <dbReference type="PROSITE-ProRule" id="PRU00221"/>
    </source>
</evidence>
<dbReference type="PROSITE" id="PS50294">
    <property type="entry name" value="WD_REPEATS_REGION"/>
    <property type="match status" value="1"/>
</dbReference>
<dbReference type="PRINTS" id="PR00449">
    <property type="entry name" value="RASTRNSFRMNG"/>
</dbReference>
<reference evidence="4 5" key="1">
    <citation type="submission" date="2024-07" db="EMBL/GenBank/DDBJ databases">
        <title>Enhanced genomic and transcriptomic resources for Trichinella pseudospiralis and T. spiralis underpin the discovery of pronounced molecular differences between stages and species.</title>
        <authorList>
            <person name="Pasi K.K."/>
            <person name="La Rosa G."/>
            <person name="Gomez-Morales M.A."/>
            <person name="Tosini F."/>
            <person name="Sumanam S."/>
            <person name="Young N.D."/>
            <person name="Chang B.C."/>
            <person name="Robin G.B."/>
        </authorList>
    </citation>
    <scope>NUCLEOTIDE SEQUENCE [LARGE SCALE GENOMIC DNA]</scope>
    <source>
        <strain evidence="4">ISS534</strain>
    </source>
</reference>
<organism evidence="4 5">
    <name type="scientific">Trichinella spiralis</name>
    <name type="common">Trichina worm</name>
    <dbReference type="NCBI Taxonomy" id="6334"/>
    <lineage>
        <taxon>Eukaryota</taxon>
        <taxon>Metazoa</taxon>
        <taxon>Ecdysozoa</taxon>
        <taxon>Nematoda</taxon>
        <taxon>Enoplea</taxon>
        <taxon>Dorylaimia</taxon>
        <taxon>Trichinellida</taxon>
        <taxon>Trichinellidae</taxon>
        <taxon>Trichinella</taxon>
    </lineage>
</organism>
<dbReference type="Pfam" id="PF00071">
    <property type="entry name" value="Ras"/>
    <property type="match status" value="1"/>
</dbReference>
<dbReference type="SMART" id="SM00173">
    <property type="entry name" value="RAS"/>
    <property type="match status" value="1"/>
</dbReference>
<keyword evidence="5" id="KW-1185">Reference proteome</keyword>
<dbReference type="InterPro" id="IPR001680">
    <property type="entry name" value="WD40_rpt"/>
</dbReference>
<dbReference type="InterPro" id="IPR015943">
    <property type="entry name" value="WD40/YVTN_repeat-like_dom_sf"/>
</dbReference>
<gene>
    <name evidence="4" type="ORF">TSPI_08473</name>
</gene>
<dbReference type="PROSITE" id="PS51419">
    <property type="entry name" value="RAB"/>
    <property type="match status" value="1"/>
</dbReference>
<feature type="repeat" description="WD" evidence="3">
    <location>
        <begin position="81"/>
        <end position="114"/>
    </location>
</feature>
<dbReference type="EMBL" id="JBEUSY010000551">
    <property type="protein sequence ID" value="KAL1227257.1"/>
    <property type="molecule type" value="Genomic_DNA"/>
</dbReference>
<keyword evidence="1 3" id="KW-0853">WD repeat</keyword>
<dbReference type="Gene3D" id="3.40.50.300">
    <property type="entry name" value="P-loop containing nucleotide triphosphate hydrolases"/>
    <property type="match status" value="1"/>
</dbReference>
<dbReference type="Pfam" id="PF00400">
    <property type="entry name" value="WD40"/>
    <property type="match status" value="3"/>
</dbReference>
<dbReference type="SMART" id="SM00320">
    <property type="entry name" value="WD40"/>
    <property type="match status" value="5"/>
</dbReference>
<dbReference type="SUPFAM" id="SSF50978">
    <property type="entry name" value="WD40 repeat-like"/>
    <property type="match status" value="1"/>
</dbReference>
<dbReference type="PANTHER" id="PTHR19857:SF8">
    <property type="entry name" value="ANGIO-ASSOCIATED MIGRATORY CELL PROTEIN"/>
    <property type="match status" value="1"/>
</dbReference>
<dbReference type="InterPro" id="IPR051179">
    <property type="entry name" value="WD_repeat_multifunction"/>
</dbReference>
<proteinExistence type="predicted"/>
<dbReference type="InterPro" id="IPR005225">
    <property type="entry name" value="Small_GTP-bd"/>
</dbReference>
<dbReference type="PROSITE" id="PS50082">
    <property type="entry name" value="WD_REPEATS_2"/>
    <property type="match status" value="1"/>
</dbReference>
<dbReference type="SMART" id="SM00176">
    <property type="entry name" value="RAN"/>
    <property type="match status" value="1"/>
</dbReference>
<evidence type="ECO:0000256" key="1">
    <source>
        <dbReference type="ARBA" id="ARBA00022574"/>
    </source>
</evidence>
<dbReference type="Gene3D" id="2.130.10.10">
    <property type="entry name" value="YVTN repeat-like/Quinoprotein amine dehydrogenase"/>
    <property type="match status" value="1"/>
</dbReference>
<dbReference type="PANTHER" id="PTHR19857">
    <property type="entry name" value="MITOCHONDRIAL DIVISION PROTEIN 1-RELATED"/>
    <property type="match status" value="1"/>
</dbReference>
<evidence type="ECO:0000313" key="5">
    <source>
        <dbReference type="Proteomes" id="UP001558632"/>
    </source>
</evidence>
<dbReference type="InterPro" id="IPR036322">
    <property type="entry name" value="WD40_repeat_dom_sf"/>
</dbReference>
<evidence type="ECO:0000313" key="4">
    <source>
        <dbReference type="EMBL" id="KAL1227257.1"/>
    </source>
</evidence>
<accession>A0ABR3K3E4</accession>
<protein>
    <submittedName>
        <fullName evidence="4">Ras-related protein Rab-5A</fullName>
    </submittedName>
</protein>